<dbReference type="PANTHER" id="PTHR46250:SF17">
    <property type="entry name" value="MYB_SANT-LIKE DOMAIN-CONTAINING PROTEIN"/>
    <property type="match status" value="1"/>
</dbReference>
<keyword evidence="2" id="KW-1185">Reference proteome</keyword>
<protein>
    <submittedName>
        <fullName evidence="1">Uncharacterized protein</fullName>
    </submittedName>
</protein>
<sequence>MLKVGHKLELRIRTLKKEWAVVYDMLRRKDNSDSSWDKHMQRMLLKMLCHKEASQFRHCSFPYYDQLTSIYAKGRATRKDAQTTVDIVKEIDVEDEADVSLDEMDILATQLHPSKPN</sequence>
<organism evidence="1 2">
    <name type="scientific">Gossypium arboreum</name>
    <name type="common">Tree cotton</name>
    <name type="synonym">Gossypium nanking</name>
    <dbReference type="NCBI Taxonomy" id="29729"/>
    <lineage>
        <taxon>Eukaryota</taxon>
        <taxon>Viridiplantae</taxon>
        <taxon>Streptophyta</taxon>
        <taxon>Embryophyta</taxon>
        <taxon>Tracheophyta</taxon>
        <taxon>Spermatophyta</taxon>
        <taxon>Magnoliopsida</taxon>
        <taxon>eudicotyledons</taxon>
        <taxon>Gunneridae</taxon>
        <taxon>Pentapetalae</taxon>
        <taxon>rosids</taxon>
        <taxon>malvids</taxon>
        <taxon>Malvales</taxon>
        <taxon>Malvaceae</taxon>
        <taxon>Malvoideae</taxon>
        <taxon>Gossypium</taxon>
    </lineage>
</organism>
<evidence type="ECO:0000313" key="2">
    <source>
        <dbReference type="Proteomes" id="UP001358586"/>
    </source>
</evidence>
<reference evidence="1 2" key="1">
    <citation type="submission" date="2023-03" db="EMBL/GenBank/DDBJ databases">
        <title>WGS of Gossypium arboreum.</title>
        <authorList>
            <person name="Yu D."/>
        </authorList>
    </citation>
    <scope>NUCLEOTIDE SEQUENCE [LARGE SCALE GENOMIC DNA]</scope>
    <source>
        <tissue evidence="1">Leaf</tissue>
    </source>
</reference>
<gene>
    <name evidence="1" type="ORF">PVK06_027615</name>
</gene>
<proteinExistence type="predicted"/>
<evidence type="ECO:0000313" key="1">
    <source>
        <dbReference type="EMBL" id="KAK5812198.1"/>
    </source>
</evidence>
<comment type="caution">
    <text evidence="1">The sequence shown here is derived from an EMBL/GenBank/DDBJ whole genome shotgun (WGS) entry which is preliminary data.</text>
</comment>
<accession>A0ABR0P0U5</accession>
<dbReference type="PANTHER" id="PTHR46250">
    <property type="entry name" value="MYB/SANT-LIKE DNA-BINDING DOMAIN PROTEIN-RELATED"/>
    <property type="match status" value="1"/>
</dbReference>
<dbReference type="Proteomes" id="UP001358586">
    <property type="component" value="Chromosome 8"/>
</dbReference>
<dbReference type="EMBL" id="JARKNE010000008">
    <property type="protein sequence ID" value="KAK5812198.1"/>
    <property type="molecule type" value="Genomic_DNA"/>
</dbReference>
<name>A0ABR0P0U5_GOSAR</name>